<dbReference type="EMBL" id="QZEW01000136">
    <property type="protein sequence ID" value="RJL03420.1"/>
    <property type="molecule type" value="Genomic_DNA"/>
</dbReference>
<feature type="transmembrane region" description="Helical" evidence="1">
    <location>
        <begin position="6"/>
        <end position="30"/>
    </location>
</feature>
<feature type="transmembrane region" description="Helical" evidence="1">
    <location>
        <begin position="124"/>
        <end position="144"/>
    </location>
</feature>
<keyword evidence="1" id="KW-1133">Transmembrane helix</keyword>
<protein>
    <submittedName>
        <fullName evidence="2">Uncharacterized protein</fullName>
    </submittedName>
</protein>
<dbReference type="AlphaFoldDB" id="A0A418ZV20"/>
<dbReference type="InterPro" id="IPR005265">
    <property type="entry name" value="HemJ-like"/>
</dbReference>
<sequence>MIAALNAVHVAAMLCWCAGLIALPLMLIAYGHARRQVRYSEFRLLTHYGYVGFATPAAVIAVAAGTALIFAAGVFDLWFAAKLAFVSGMALTHAWIGHLIEQSGEKRHLRPPARPGHRGYRMPWPALALAAGMSCMIAVLWLVLAKPDLGWLRDHLPGFMLTPRGQLP</sequence>
<evidence type="ECO:0000256" key="1">
    <source>
        <dbReference type="SAM" id="Phobius"/>
    </source>
</evidence>
<evidence type="ECO:0000313" key="2">
    <source>
        <dbReference type="EMBL" id="RJL03420.1"/>
    </source>
</evidence>
<evidence type="ECO:0000313" key="3">
    <source>
        <dbReference type="Proteomes" id="UP000283587"/>
    </source>
</evidence>
<accession>A0A418ZV20</accession>
<dbReference type="Pfam" id="PF03653">
    <property type="entry name" value="UPF0093"/>
    <property type="match status" value="1"/>
</dbReference>
<reference evidence="3" key="1">
    <citation type="submission" date="2018-09" db="EMBL/GenBank/DDBJ databases">
        <title>Paracoccus onubensis nov. sp. a moderate halophilic bacterium isolated from Gruta de las Maravillas (Aracena, Spain).</title>
        <authorList>
            <person name="Jurado V."/>
            <person name="Gutierrez-Patricio S."/>
            <person name="Gonzalez-Pimentel J.L."/>
            <person name="Miller A.Z."/>
            <person name="Laiz L."/>
            <person name="Saiz-Jimenez C."/>
        </authorList>
    </citation>
    <scope>NUCLEOTIDE SEQUENCE [LARGE SCALE GENOMIC DNA]</scope>
    <source>
        <strain evidence="3">DSM 26381</strain>
    </source>
</reference>
<feature type="transmembrane region" description="Helical" evidence="1">
    <location>
        <begin position="77"/>
        <end position="100"/>
    </location>
</feature>
<feature type="transmembrane region" description="Helical" evidence="1">
    <location>
        <begin position="50"/>
        <end position="71"/>
    </location>
</feature>
<dbReference type="UniPathway" id="UPA00251">
    <property type="reaction ID" value="UER00324"/>
</dbReference>
<proteinExistence type="predicted"/>
<organism evidence="2 3">
    <name type="scientific">Paracoccus siganidrum</name>
    <dbReference type="NCBI Taxonomy" id="1276757"/>
    <lineage>
        <taxon>Bacteria</taxon>
        <taxon>Pseudomonadati</taxon>
        <taxon>Pseudomonadota</taxon>
        <taxon>Alphaproteobacteria</taxon>
        <taxon>Rhodobacterales</taxon>
        <taxon>Paracoccaceae</taxon>
        <taxon>Paracoccus</taxon>
    </lineage>
</organism>
<dbReference type="GO" id="GO:0006782">
    <property type="term" value="P:protoporphyrinogen IX biosynthetic process"/>
    <property type="evidence" value="ECO:0007669"/>
    <property type="project" value="UniProtKB-UniPathway"/>
</dbReference>
<keyword evidence="1" id="KW-0812">Transmembrane</keyword>
<dbReference type="Proteomes" id="UP000283587">
    <property type="component" value="Unassembled WGS sequence"/>
</dbReference>
<keyword evidence="1" id="KW-0472">Membrane</keyword>
<keyword evidence="3" id="KW-1185">Reference proteome</keyword>
<comment type="caution">
    <text evidence="2">The sequence shown here is derived from an EMBL/GenBank/DDBJ whole genome shotgun (WGS) entry which is preliminary data.</text>
</comment>
<name>A0A418ZV20_9RHOB</name>
<dbReference type="RefSeq" id="WP_119900770.1">
    <property type="nucleotide sequence ID" value="NZ_QNRC01000009.1"/>
</dbReference>
<dbReference type="OrthoDB" id="7570050at2"/>
<gene>
    <name evidence="2" type="ORF">D3P05_21230</name>
</gene>